<evidence type="ECO:0000313" key="5">
    <source>
        <dbReference type="Proteomes" id="UP000182321"/>
    </source>
</evidence>
<gene>
    <name evidence="4" type="ORF">SAMN02910377_00932</name>
</gene>
<keyword evidence="2 4" id="KW-0808">Transferase</keyword>
<dbReference type="PANTHER" id="PTHR22916:SF51">
    <property type="entry name" value="GLYCOSYLTRANSFERASE EPSH-RELATED"/>
    <property type="match status" value="1"/>
</dbReference>
<accession>A0A1H7H5C7</accession>
<keyword evidence="1" id="KW-0328">Glycosyltransferase</keyword>
<reference evidence="5" key="1">
    <citation type="submission" date="2016-10" db="EMBL/GenBank/DDBJ databases">
        <authorList>
            <person name="Varghese N."/>
        </authorList>
    </citation>
    <scope>NUCLEOTIDE SEQUENCE [LARGE SCALE GENOMIC DNA]</scope>
    <source>
        <strain evidence="5">ACV-9</strain>
    </source>
</reference>
<evidence type="ECO:0000256" key="2">
    <source>
        <dbReference type="ARBA" id="ARBA00022679"/>
    </source>
</evidence>
<feature type="domain" description="Glycosyltransferase 2-like" evidence="3">
    <location>
        <begin position="15"/>
        <end position="163"/>
    </location>
</feature>
<dbReference type="RefSeq" id="WP_074789741.1">
    <property type="nucleotide sequence ID" value="NZ_FNZX01000005.1"/>
</dbReference>
<protein>
    <submittedName>
        <fullName evidence="4">Glycosyltransferase involved in cell wall bisynthesis</fullName>
    </submittedName>
</protein>
<keyword evidence="5" id="KW-1185">Reference proteome</keyword>
<evidence type="ECO:0000259" key="3">
    <source>
        <dbReference type="Pfam" id="PF00535"/>
    </source>
</evidence>
<name>A0A1H7H5C7_9FIRM</name>
<evidence type="ECO:0000256" key="1">
    <source>
        <dbReference type="ARBA" id="ARBA00022676"/>
    </source>
</evidence>
<dbReference type="EMBL" id="FNZX01000005">
    <property type="protein sequence ID" value="SEK45596.1"/>
    <property type="molecule type" value="Genomic_DNA"/>
</dbReference>
<dbReference type="PANTHER" id="PTHR22916">
    <property type="entry name" value="GLYCOSYLTRANSFERASE"/>
    <property type="match status" value="1"/>
</dbReference>
<dbReference type="InterPro" id="IPR001173">
    <property type="entry name" value="Glyco_trans_2-like"/>
</dbReference>
<dbReference type="AlphaFoldDB" id="A0A1H7H5C7"/>
<dbReference type="Proteomes" id="UP000182321">
    <property type="component" value="Unassembled WGS sequence"/>
</dbReference>
<dbReference type="InterPro" id="IPR029044">
    <property type="entry name" value="Nucleotide-diphossugar_trans"/>
</dbReference>
<sequence length="332" mass="38697">MGKEIINESQQLLVSIIVPVYNVEQYLEQCVESLINQSYKKIEIILVDDGSTDMSSKICDSYAENNNNIIVIHKINGGLSDARNVGLEKANGDYISFVDSDDYVERTFIEDLLTACINFNVSVSCTRWRPTIGTNRFKKKTTGRTILIDSEKVLFEMLNPKQYMITTSVWDRLYKKEILKDVIFPKGKCYEDTVFSPTIINRARRIAYIDKELYNYRIRQGSITNPEGKEFDRKIVTDKLFLAMQQLDYFRDNSLMAVYNTYRSIYYQEILSIIAQNPYEEYEGILYTYLQRTKLKTSEIMDLKESLIYKAILFIKTLASGLIIKIYKCIFK</sequence>
<organism evidence="4 5">
    <name type="scientific">Pseudobutyrivibrio ruminis</name>
    <dbReference type="NCBI Taxonomy" id="46206"/>
    <lineage>
        <taxon>Bacteria</taxon>
        <taxon>Bacillati</taxon>
        <taxon>Bacillota</taxon>
        <taxon>Clostridia</taxon>
        <taxon>Lachnospirales</taxon>
        <taxon>Lachnospiraceae</taxon>
        <taxon>Pseudobutyrivibrio</taxon>
    </lineage>
</organism>
<dbReference type="Pfam" id="PF00535">
    <property type="entry name" value="Glycos_transf_2"/>
    <property type="match status" value="1"/>
</dbReference>
<dbReference type="GO" id="GO:0016757">
    <property type="term" value="F:glycosyltransferase activity"/>
    <property type="evidence" value="ECO:0007669"/>
    <property type="project" value="UniProtKB-KW"/>
</dbReference>
<dbReference type="CDD" id="cd00761">
    <property type="entry name" value="Glyco_tranf_GTA_type"/>
    <property type="match status" value="1"/>
</dbReference>
<proteinExistence type="predicted"/>
<evidence type="ECO:0000313" key="4">
    <source>
        <dbReference type="EMBL" id="SEK45596.1"/>
    </source>
</evidence>
<dbReference type="SUPFAM" id="SSF53448">
    <property type="entry name" value="Nucleotide-diphospho-sugar transferases"/>
    <property type="match status" value="1"/>
</dbReference>
<dbReference type="Gene3D" id="3.90.550.10">
    <property type="entry name" value="Spore Coat Polysaccharide Biosynthesis Protein SpsA, Chain A"/>
    <property type="match status" value="1"/>
</dbReference>